<protein>
    <submittedName>
        <fullName evidence="1">Uncharacterized protein</fullName>
    </submittedName>
</protein>
<name>A0A6M3JEF0_9ZZZZ</name>
<evidence type="ECO:0000313" key="2">
    <source>
        <dbReference type="EMBL" id="QJA88380.1"/>
    </source>
</evidence>
<dbReference type="EMBL" id="MT141598">
    <property type="protein sequence ID" value="QJA68226.1"/>
    <property type="molecule type" value="Genomic_DNA"/>
</dbReference>
<dbReference type="AlphaFoldDB" id="A0A6M3JEF0"/>
<accession>A0A6M3JEF0</accession>
<evidence type="ECO:0000313" key="1">
    <source>
        <dbReference type="EMBL" id="QJA68226.1"/>
    </source>
</evidence>
<proteinExistence type="predicted"/>
<gene>
    <name evidence="1" type="ORF">MM415A07715_0006</name>
    <name evidence="2" type="ORF">MM415B02773_0004</name>
</gene>
<sequence>MKTLVARLIGDAWVVEVTDRTVLASRDEVKKVIREHGLNFREEFSDENKYFAD</sequence>
<organism evidence="1">
    <name type="scientific">viral metagenome</name>
    <dbReference type="NCBI Taxonomy" id="1070528"/>
    <lineage>
        <taxon>unclassified sequences</taxon>
        <taxon>metagenomes</taxon>
        <taxon>organismal metagenomes</taxon>
    </lineage>
</organism>
<dbReference type="EMBL" id="MT142774">
    <property type="protein sequence ID" value="QJA88380.1"/>
    <property type="molecule type" value="Genomic_DNA"/>
</dbReference>
<reference evidence="1" key="1">
    <citation type="submission" date="2020-03" db="EMBL/GenBank/DDBJ databases">
        <title>The deep terrestrial virosphere.</title>
        <authorList>
            <person name="Holmfeldt K."/>
            <person name="Nilsson E."/>
            <person name="Simone D."/>
            <person name="Lopez-Fernandez M."/>
            <person name="Wu X."/>
            <person name="de Brujin I."/>
            <person name="Lundin D."/>
            <person name="Andersson A."/>
            <person name="Bertilsson S."/>
            <person name="Dopson M."/>
        </authorList>
    </citation>
    <scope>NUCLEOTIDE SEQUENCE</scope>
    <source>
        <strain evidence="1">MM415A07715</strain>
        <strain evidence="2">MM415B02773</strain>
    </source>
</reference>